<dbReference type="InterPro" id="IPR013087">
    <property type="entry name" value="Znf_C2H2_type"/>
</dbReference>
<dbReference type="Proteomes" id="UP000029665">
    <property type="component" value="Unassembled WGS sequence"/>
</dbReference>
<feature type="domain" description="C2H2-type" evidence="1">
    <location>
        <begin position="505"/>
        <end position="530"/>
    </location>
</feature>
<dbReference type="OrthoDB" id="2744015at2759"/>
<accession>A0A060SCM4</accession>
<evidence type="ECO:0000313" key="2">
    <source>
        <dbReference type="EMBL" id="CDO72237.1"/>
    </source>
</evidence>
<keyword evidence="3" id="KW-1185">Reference proteome</keyword>
<dbReference type="AlphaFoldDB" id="A0A060SCM4"/>
<evidence type="ECO:0000313" key="3">
    <source>
        <dbReference type="Proteomes" id="UP000029665"/>
    </source>
</evidence>
<dbReference type="SMART" id="SM00355">
    <property type="entry name" value="ZnF_C2H2"/>
    <property type="match status" value="3"/>
</dbReference>
<organism evidence="2 3">
    <name type="scientific">Pycnoporus cinnabarinus</name>
    <name type="common">Cinnabar-red polypore</name>
    <name type="synonym">Trametes cinnabarina</name>
    <dbReference type="NCBI Taxonomy" id="5643"/>
    <lineage>
        <taxon>Eukaryota</taxon>
        <taxon>Fungi</taxon>
        <taxon>Dikarya</taxon>
        <taxon>Basidiomycota</taxon>
        <taxon>Agaricomycotina</taxon>
        <taxon>Agaricomycetes</taxon>
        <taxon>Polyporales</taxon>
        <taxon>Polyporaceae</taxon>
        <taxon>Trametes</taxon>
    </lineage>
</organism>
<feature type="domain" description="C2H2-type" evidence="1">
    <location>
        <begin position="551"/>
        <end position="571"/>
    </location>
</feature>
<name>A0A060SCM4_PYCCI</name>
<sequence>MRPVRLTGPRRLLSFHRFSLSIGSHRLSLVRALVVELLVGPLEEGDKQAFFHIVTSCTQLRSFDLLYCDDILREETRLVEALSLLKSLIRFTAQLSTEDDALLYEIIHRAVNSMQCALRELSLPLIPAARTETDIRSLSQVHPRIEQLGLHIHSLASPPPAAADLYHTFPNLQELELLSFVYLDVGDFPPGSLVPNQNASTTHNRRETWTSLQLLRASIAVIYSMGLTCPVRDLDLDYYEVATHAHVAQIVSHLRPKKLSITLYCAPTWALPPLDEPYILVDHSEGAAVKWLDLRITFTSAYVPDNEDVMRNVRPFVSPSSVEVLQLTISPYNFSDDPEDVVNPEFPVEPEVAKVAEIIDVGPLVQELAGACPSVRIVAIAVIKGGHTVWRVTRGEDVFTAARLHPFEGRQVTAGEASTARMRFDPEADGASTMSPDSLYHLPSAIIVARSVVILTGSIYQDHEGANRPVPQKVKCKICFETLSRSTLSLHIKGQHARNKEDLMYRCSVRGCGFRHPMRTRVGEHYLVAHANIPAAFACNFKVIRKNGREPLCSYKSPTGSDLRRHLKKVHGCSLSESAKHRLLPAIPPEDMYDEFVLPPLTRRIELDDDLENVDPKVTKASAPLPADVDKVRERRPALDHRNVNTLSKTRANDAQGGPSTDTMEKAAVAKPVLGKSIRPTLVPLKELERIHLERFGYRAGDPEQSCVPVADQRLTLTHSIAGRIDST</sequence>
<dbReference type="EMBL" id="CCBP010000111">
    <property type="protein sequence ID" value="CDO72237.1"/>
    <property type="molecule type" value="Genomic_DNA"/>
</dbReference>
<gene>
    <name evidence="2" type="ORF">BN946_scf184970.g89</name>
</gene>
<proteinExistence type="predicted"/>
<reference evidence="2" key="1">
    <citation type="submission" date="2014-01" db="EMBL/GenBank/DDBJ databases">
        <title>The genome of the white-rot fungus Pycnoporus cinnabarinus: a basidiomycete model with a versatile arsenal for lignocellulosic biomass breakdown.</title>
        <authorList>
            <person name="Levasseur A."/>
            <person name="Lomascolo A."/>
            <person name="Ruiz-Duenas F.J."/>
            <person name="Uzan E."/>
            <person name="Piumi F."/>
            <person name="Kues U."/>
            <person name="Ram A.F.J."/>
            <person name="Murat C."/>
            <person name="Haon M."/>
            <person name="Benoit I."/>
            <person name="Arfi Y."/>
            <person name="Chevret D."/>
            <person name="Drula E."/>
            <person name="Kwon M.J."/>
            <person name="Gouret P."/>
            <person name="Lesage-Meessen L."/>
            <person name="Lombard V."/>
            <person name="Mariette J."/>
            <person name="Noirot C."/>
            <person name="Park J."/>
            <person name="Patyshakuliyeva A."/>
            <person name="Wieneger R.A.B."/>
            <person name="Wosten H.A.B."/>
            <person name="Martin F."/>
            <person name="Coutinho P.M."/>
            <person name="de Vries R."/>
            <person name="Martinez A.T."/>
            <person name="Klopp C."/>
            <person name="Pontarotti P."/>
            <person name="Henrissat B."/>
            <person name="Record E."/>
        </authorList>
    </citation>
    <scope>NUCLEOTIDE SEQUENCE [LARGE SCALE GENOMIC DNA]</scope>
    <source>
        <strain evidence="2">BRFM137</strain>
    </source>
</reference>
<evidence type="ECO:0000259" key="1">
    <source>
        <dbReference type="SMART" id="SM00355"/>
    </source>
</evidence>
<comment type="caution">
    <text evidence="2">The sequence shown here is derived from an EMBL/GenBank/DDBJ whole genome shotgun (WGS) entry which is preliminary data.</text>
</comment>
<dbReference type="HOGENOM" id="CLU_380420_0_0_1"/>
<feature type="domain" description="C2H2-type" evidence="1">
    <location>
        <begin position="474"/>
        <end position="496"/>
    </location>
</feature>
<protein>
    <recommendedName>
        <fullName evidence="1">C2H2-type domain-containing protein</fullName>
    </recommendedName>
</protein>